<proteinExistence type="predicted"/>
<evidence type="ECO:0000313" key="1">
    <source>
        <dbReference type="EMBL" id="KAJ7697190.1"/>
    </source>
</evidence>
<keyword evidence="2" id="KW-1185">Reference proteome</keyword>
<accession>A0AAD7DQA7</accession>
<comment type="caution">
    <text evidence="1">The sequence shown here is derived from an EMBL/GenBank/DDBJ whole genome shotgun (WGS) entry which is preliminary data.</text>
</comment>
<gene>
    <name evidence="1" type="ORF">B0H17DRAFT_1052339</name>
</gene>
<name>A0AAD7DQA7_MYCRO</name>
<reference evidence="1" key="1">
    <citation type="submission" date="2023-03" db="EMBL/GenBank/DDBJ databases">
        <title>Massive genome expansion in bonnet fungi (Mycena s.s.) driven by repeated elements and novel gene families across ecological guilds.</title>
        <authorList>
            <consortium name="Lawrence Berkeley National Laboratory"/>
            <person name="Harder C.B."/>
            <person name="Miyauchi S."/>
            <person name="Viragh M."/>
            <person name="Kuo A."/>
            <person name="Thoen E."/>
            <person name="Andreopoulos B."/>
            <person name="Lu D."/>
            <person name="Skrede I."/>
            <person name="Drula E."/>
            <person name="Henrissat B."/>
            <person name="Morin E."/>
            <person name="Kohler A."/>
            <person name="Barry K."/>
            <person name="LaButti K."/>
            <person name="Morin E."/>
            <person name="Salamov A."/>
            <person name="Lipzen A."/>
            <person name="Mereny Z."/>
            <person name="Hegedus B."/>
            <person name="Baldrian P."/>
            <person name="Stursova M."/>
            <person name="Weitz H."/>
            <person name="Taylor A."/>
            <person name="Grigoriev I.V."/>
            <person name="Nagy L.G."/>
            <person name="Martin F."/>
            <person name="Kauserud H."/>
        </authorList>
    </citation>
    <scope>NUCLEOTIDE SEQUENCE</scope>
    <source>
        <strain evidence="1">CBHHK067</strain>
    </source>
</reference>
<protein>
    <submittedName>
        <fullName evidence="1">Uncharacterized protein</fullName>
    </submittedName>
</protein>
<dbReference type="Proteomes" id="UP001221757">
    <property type="component" value="Unassembled WGS sequence"/>
</dbReference>
<dbReference type="AlphaFoldDB" id="A0AAD7DQA7"/>
<dbReference type="EMBL" id="JARKIE010000031">
    <property type="protein sequence ID" value="KAJ7697190.1"/>
    <property type="molecule type" value="Genomic_DNA"/>
</dbReference>
<evidence type="ECO:0000313" key="2">
    <source>
        <dbReference type="Proteomes" id="UP001221757"/>
    </source>
</evidence>
<sequence>MSGEKLALIPLASGHVIHKCIVGQADLVRGTAAVGRFLVAAPNDECVKRKVCANIRRTLCDEALFEFLKSITKRDLVPLQQWSDADWKVINTGLCDLCYDQAHTAHRKSIEALWDRLPTIFGLPSWPELHAMKQAAM</sequence>
<organism evidence="1 2">
    <name type="scientific">Mycena rosella</name>
    <name type="common">Pink bonnet</name>
    <name type="synonym">Agaricus rosellus</name>
    <dbReference type="NCBI Taxonomy" id="1033263"/>
    <lineage>
        <taxon>Eukaryota</taxon>
        <taxon>Fungi</taxon>
        <taxon>Dikarya</taxon>
        <taxon>Basidiomycota</taxon>
        <taxon>Agaricomycotina</taxon>
        <taxon>Agaricomycetes</taxon>
        <taxon>Agaricomycetidae</taxon>
        <taxon>Agaricales</taxon>
        <taxon>Marasmiineae</taxon>
        <taxon>Mycenaceae</taxon>
        <taxon>Mycena</taxon>
    </lineage>
</organism>